<dbReference type="PANTHER" id="PTHR48098:SF3">
    <property type="entry name" value="IRON(III) ENTEROBACTIN ESTERASE"/>
    <property type="match status" value="1"/>
</dbReference>
<dbReference type="KEGG" id="ftj:FTUN_1539"/>
<dbReference type="Gene3D" id="3.40.50.1820">
    <property type="entry name" value="alpha/beta hydrolase"/>
    <property type="match status" value="1"/>
</dbReference>
<sequence length="493" mass="54034">MRRSLAVLALLVFAHHAPAAEPKPLEFKLTFDKAAFDKPFTGRVYVTIRPTPASPPAGLNWFKPEPGLARDVKDWKPGEPLVLDAKAIAYPAPLADLKPGKYHVSAVMDRDLGGIDFLASPGNVYAKPLPVELDPKSSGTIELKLDQVVKPREFKETDAVKLVDIESKLLTQFHRTPMRVRAGVVLPPSFGKEPNRKYAVVYEVTGFGGNHFGAVGAAARKAWAVGDAEMIWVVLDANCRLGHHVFADSANNGPVGTALVEELVPHIEKAYRGSGVRFTTGHSSGGWSSLWLQVAYPDTFSGCWSTAPDPVDFRDFQLIDIYAKGANAFTDAAGSPRPLARRDGKPALFFQPFSDMEEYMNRGGQLGSFEAVFSPRGPDGKPQRLWNRKTGAIDAAVAKAWESYDIRLVLERNWETLGPKLAGKIHVYMGEDDTFYLDGATRLLKASLATLKSDAVVELFPKRHHGNLVDAALRKRMNEEMAAALHAREKTGP</sequence>
<dbReference type="GO" id="GO:0016787">
    <property type="term" value="F:hydrolase activity"/>
    <property type="evidence" value="ECO:0007669"/>
    <property type="project" value="UniProtKB-KW"/>
</dbReference>
<keyword evidence="2" id="KW-0378">Hydrolase</keyword>
<dbReference type="InterPro" id="IPR050583">
    <property type="entry name" value="Mycobacterial_A85_antigen"/>
</dbReference>
<accession>A0A6M5YKZ4</accession>
<dbReference type="RefSeq" id="WP_171470108.1">
    <property type="nucleotide sequence ID" value="NZ_CP053452.2"/>
</dbReference>
<keyword evidence="3" id="KW-1185">Reference proteome</keyword>
<dbReference type="EMBL" id="CP053452">
    <property type="protein sequence ID" value="QJW94020.1"/>
    <property type="molecule type" value="Genomic_DNA"/>
</dbReference>
<dbReference type="Pfam" id="PF00756">
    <property type="entry name" value="Esterase"/>
    <property type="match status" value="1"/>
</dbReference>
<feature type="chain" id="PRO_5026999722" evidence="1">
    <location>
        <begin position="20"/>
        <end position="493"/>
    </location>
</feature>
<keyword evidence="1" id="KW-0732">Signal</keyword>
<gene>
    <name evidence="2" type="ORF">FTUN_1539</name>
</gene>
<dbReference type="PANTHER" id="PTHR48098">
    <property type="entry name" value="ENTEROCHELIN ESTERASE-RELATED"/>
    <property type="match status" value="1"/>
</dbReference>
<dbReference type="InterPro" id="IPR029058">
    <property type="entry name" value="AB_hydrolase_fold"/>
</dbReference>
<evidence type="ECO:0000313" key="2">
    <source>
        <dbReference type="EMBL" id="QJW94020.1"/>
    </source>
</evidence>
<evidence type="ECO:0000313" key="3">
    <source>
        <dbReference type="Proteomes" id="UP000503447"/>
    </source>
</evidence>
<name>A0A6M5YKZ4_9BACT</name>
<dbReference type="Proteomes" id="UP000503447">
    <property type="component" value="Chromosome"/>
</dbReference>
<dbReference type="AlphaFoldDB" id="A0A6M5YKZ4"/>
<organism evidence="2 3">
    <name type="scientific">Frigoriglobus tundricola</name>
    <dbReference type="NCBI Taxonomy" id="2774151"/>
    <lineage>
        <taxon>Bacteria</taxon>
        <taxon>Pseudomonadati</taxon>
        <taxon>Planctomycetota</taxon>
        <taxon>Planctomycetia</taxon>
        <taxon>Gemmatales</taxon>
        <taxon>Gemmataceae</taxon>
        <taxon>Frigoriglobus</taxon>
    </lineage>
</organism>
<feature type="signal peptide" evidence="1">
    <location>
        <begin position="1"/>
        <end position="19"/>
    </location>
</feature>
<dbReference type="InterPro" id="IPR000801">
    <property type="entry name" value="Esterase-like"/>
</dbReference>
<protein>
    <submittedName>
        <fullName evidence="2">Alpha/beta-hydrolase-type carbohydrate esterase</fullName>
    </submittedName>
</protein>
<evidence type="ECO:0000256" key="1">
    <source>
        <dbReference type="SAM" id="SignalP"/>
    </source>
</evidence>
<reference evidence="3" key="1">
    <citation type="submission" date="2020-05" db="EMBL/GenBank/DDBJ databases">
        <title>Frigoriglobus tundricola gen. nov., sp. nov., a psychrotolerant cellulolytic planctomycete of the family Gemmataceae with two divergent copies of 16S rRNA gene.</title>
        <authorList>
            <person name="Kulichevskaya I.S."/>
            <person name="Ivanova A.A."/>
            <person name="Naumoff D.G."/>
            <person name="Beletsky A.V."/>
            <person name="Rijpstra W.I.C."/>
            <person name="Sinninghe Damste J.S."/>
            <person name="Mardanov A.V."/>
            <person name="Ravin N.V."/>
            <person name="Dedysh S.N."/>
        </authorList>
    </citation>
    <scope>NUCLEOTIDE SEQUENCE [LARGE SCALE GENOMIC DNA]</scope>
    <source>
        <strain evidence="3">PL17</strain>
    </source>
</reference>
<proteinExistence type="predicted"/>
<dbReference type="SUPFAM" id="SSF53474">
    <property type="entry name" value="alpha/beta-Hydrolases"/>
    <property type="match status" value="1"/>
</dbReference>